<evidence type="ECO:0000313" key="1">
    <source>
        <dbReference type="EMBL" id="SVA36847.1"/>
    </source>
</evidence>
<accession>A0A381VAY7</accession>
<proteinExistence type="predicted"/>
<name>A0A381VAY7_9ZZZZ</name>
<dbReference type="AlphaFoldDB" id="A0A381VAY7"/>
<gene>
    <name evidence="1" type="ORF">METZ01_LOCUS89701</name>
</gene>
<reference evidence="1" key="1">
    <citation type="submission" date="2018-05" db="EMBL/GenBank/DDBJ databases">
        <authorList>
            <person name="Lanie J.A."/>
            <person name="Ng W.-L."/>
            <person name="Kazmierczak K.M."/>
            <person name="Andrzejewski T.M."/>
            <person name="Davidsen T.M."/>
            <person name="Wayne K.J."/>
            <person name="Tettelin H."/>
            <person name="Glass J.I."/>
            <person name="Rusch D."/>
            <person name="Podicherti R."/>
            <person name="Tsui H.-C.T."/>
            <person name="Winkler M.E."/>
        </authorList>
    </citation>
    <scope>NUCLEOTIDE SEQUENCE</scope>
</reference>
<sequence>MLKLLKLQPFSLNPVQQAVWKNNCRLQWQ</sequence>
<organism evidence="1">
    <name type="scientific">marine metagenome</name>
    <dbReference type="NCBI Taxonomy" id="408172"/>
    <lineage>
        <taxon>unclassified sequences</taxon>
        <taxon>metagenomes</taxon>
        <taxon>ecological metagenomes</taxon>
    </lineage>
</organism>
<dbReference type="EMBL" id="UINC01008176">
    <property type="protein sequence ID" value="SVA36847.1"/>
    <property type="molecule type" value="Genomic_DNA"/>
</dbReference>
<protein>
    <submittedName>
        <fullName evidence="1">Uncharacterized protein</fullName>
    </submittedName>
</protein>